<evidence type="ECO:0000256" key="2">
    <source>
        <dbReference type="ARBA" id="ARBA00022840"/>
    </source>
</evidence>
<dbReference type="Proteomes" id="UP001500121">
    <property type="component" value="Unassembled WGS sequence"/>
</dbReference>
<evidence type="ECO:0000256" key="1">
    <source>
        <dbReference type="ARBA" id="ARBA00022741"/>
    </source>
</evidence>
<evidence type="ECO:0000313" key="5">
    <source>
        <dbReference type="Proteomes" id="UP001500121"/>
    </source>
</evidence>
<dbReference type="Pfam" id="PF13604">
    <property type="entry name" value="AAA_30"/>
    <property type="match status" value="1"/>
</dbReference>
<dbReference type="SUPFAM" id="SSF46894">
    <property type="entry name" value="C-terminal effector domain of the bipartite response regulators"/>
    <property type="match status" value="1"/>
</dbReference>
<comment type="caution">
    <text evidence="4">The sequence shown here is derived from an EMBL/GenBank/DDBJ whole genome shotgun (WGS) entry which is preliminary data.</text>
</comment>
<feature type="domain" description="HTH luxR-type" evidence="3">
    <location>
        <begin position="811"/>
        <end position="876"/>
    </location>
</feature>
<dbReference type="RefSeq" id="WP_345481867.1">
    <property type="nucleotide sequence ID" value="NZ_BAABLP010000006.1"/>
</dbReference>
<dbReference type="InterPro" id="IPR000792">
    <property type="entry name" value="Tscrpt_reg_LuxR_C"/>
</dbReference>
<keyword evidence="1" id="KW-0547">Nucleotide-binding</keyword>
<evidence type="ECO:0000313" key="4">
    <source>
        <dbReference type="EMBL" id="GAA4753126.1"/>
    </source>
</evidence>
<reference evidence="5" key="1">
    <citation type="journal article" date="2019" name="Int. J. Syst. Evol. Microbiol.">
        <title>The Global Catalogue of Microorganisms (GCM) 10K type strain sequencing project: providing services to taxonomists for standard genome sequencing and annotation.</title>
        <authorList>
            <consortium name="The Broad Institute Genomics Platform"/>
            <consortium name="The Broad Institute Genome Sequencing Center for Infectious Disease"/>
            <person name="Wu L."/>
            <person name="Ma J."/>
        </authorList>
    </citation>
    <scope>NUCLEOTIDE SEQUENCE [LARGE SCALE GENOMIC DNA]</scope>
    <source>
        <strain evidence="5">JCM 19015</strain>
    </source>
</reference>
<proteinExistence type="predicted"/>
<sequence>MPPTAFSPARTPHVTGTPEGLVPFIGRRALLRAAGLRVDAGRGTVLTGPAGIGKSRTLQAIADSAERGGLRVAKLLASRSSAAVPFGAFLGLLPAEALERAHREEPLGRAAVVRSAVQGLGLEVVAVDDAHLLDDHSAALLHDLARAGTTVALVLDPASPAPDALLSVPEAGRAEAVDLPPFSQDESAEFAEAVLQGSVDGGSALALHVASGGVPLVLRELLENQVRVGGIDRSGDVLSMRGPVRAPTPVDLRVREDLQSLDEAARSWVELVALADRVPLDLAVALVDDGAADRAESAGWVRVNDAGQYRIAQPLHRQPILDATGSRARKRGLEALVAAASAATRPRSDCEAVLLGRWRLDIGDTLDRDEALELAASTSPSEPELAERFLRMAAAGGDATALTALAQHLVASGRLEEAEELLWRAEAAGGAETRVAGLLALATGLGARRSAEALADLDRALAEHPDSLDLLGPQIALLQAEARSSEAAALAERIASMPEPSAGTVLGEVYGAVAMAARGDREAATRMAEELRPLAERSVRLLPEGPMLQAWLEAAVPWVTTRDPGAVTSIAQAGYDSTLREGLRPDRARFAHLLAAARLLQGDALLAVRLLREAEAVPCFWRDSQRPDIVANLVEALVLSGDVDEAERTLARLDGMRRTPDQEGAHQLATAAVQMARGDLTGAAQRTLDAGDAAAARGDRSAASDGWTAALRYGSTAAAERLIAQDDVREGSVRALVLAHGRAVLAHDPAALAEVADAYWRADARLLAVEAAAQAARWCVEAEDTVAATAATERLLRWSVATPGLVDPLADALPLAGLTAREQEIVRLAAAGLSDKEVAAELSISVRTAQTHLGRAFNKLGIHRRQQLSRLLPAGQGGSSTSSR</sequence>
<organism evidence="4 5">
    <name type="scientific">Amnibacterium soli</name>
    <dbReference type="NCBI Taxonomy" id="1282736"/>
    <lineage>
        <taxon>Bacteria</taxon>
        <taxon>Bacillati</taxon>
        <taxon>Actinomycetota</taxon>
        <taxon>Actinomycetes</taxon>
        <taxon>Micrococcales</taxon>
        <taxon>Microbacteriaceae</taxon>
        <taxon>Amnibacterium</taxon>
    </lineage>
</organism>
<dbReference type="SMART" id="SM00421">
    <property type="entry name" value="HTH_LUXR"/>
    <property type="match status" value="1"/>
</dbReference>
<dbReference type="CDD" id="cd06170">
    <property type="entry name" value="LuxR_C_like"/>
    <property type="match status" value="1"/>
</dbReference>
<dbReference type="Gene3D" id="1.25.40.10">
    <property type="entry name" value="Tetratricopeptide repeat domain"/>
    <property type="match status" value="1"/>
</dbReference>
<dbReference type="PANTHER" id="PTHR16305">
    <property type="entry name" value="TESTICULAR SOLUBLE ADENYLYL CYCLASE"/>
    <property type="match status" value="1"/>
</dbReference>
<keyword evidence="2" id="KW-0067">ATP-binding</keyword>
<dbReference type="SUPFAM" id="SSF52540">
    <property type="entry name" value="P-loop containing nucleoside triphosphate hydrolases"/>
    <property type="match status" value="1"/>
</dbReference>
<dbReference type="EMBL" id="BAABLP010000006">
    <property type="protein sequence ID" value="GAA4753126.1"/>
    <property type="molecule type" value="Genomic_DNA"/>
</dbReference>
<protein>
    <recommendedName>
        <fullName evidence="3">HTH luxR-type domain-containing protein</fullName>
    </recommendedName>
</protein>
<dbReference type="PROSITE" id="PS50043">
    <property type="entry name" value="HTH_LUXR_2"/>
    <property type="match status" value="1"/>
</dbReference>
<name>A0ABP8ZD22_9MICO</name>
<dbReference type="PRINTS" id="PR00038">
    <property type="entry name" value="HTHLUXR"/>
</dbReference>
<dbReference type="Gene3D" id="3.40.50.300">
    <property type="entry name" value="P-loop containing nucleotide triphosphate hydrolases"/>
    <property type="match status" value="1"/>
</dbReference>
<keyword evidence="5" id="KW-1185">Reference proteome</keyword>
<dbReference type="InterPro" id="IPR027417">
    <property type="entry name" value="P-loop_NTPase"/>
</dbReference>
<dbReference type="InterPro" id="IPR036388">
    <property type="entry name" value="WH-like_DNA-bd_sf"/>
</dbReference>
<dbReference type="Gene3D" id="1.10.10.10">
    <property type="entry name" value="Winged helix-like DNA-binding domain superfamily/Winged helix DNA-binding domain"/>
    <property type="match status" value="1"/>
</dbReference>
<accession>A0ABP8ZD22</accession>
<dbReference type="Pfam" id="PF00196">
    <property type="entry name" value="GerE"/>
    <property type="match status" value="1"/>
</dbReference>
<dbReference type="PANTHER" id="PTHR16305:SF28">
    <property type="entry name" value="GUANYLATE CYCLASE DOMAIN-CONTAINING PROTEIN"/>
    <property type="match status" value="1"/>
</dbReference>
<dbReference type="InterPro" id="IPR011990">
    <property type="entry name" value="TPR-like_helical_dom_sf"/>
</dbReference>
<gene>
    <name evidence="4" type="ORF">GCM10025783_27520</name>
</gene>
<dbReference type="InterPro" id="IPR016032">
    <property type="entry name" value="Sig_transdc_resp-reg_C-effctor"/>
</dbReference>
<evidence type="ECO:0000259" key="3">
    <source>
        <dbReference type="PROSITE" id="PS50043"/>
    </source>
</evidence>